<reference evidence="2" key="1">
    <citation type="submission" date="2020-09" db="EMBL/GenBank/DDBJ databases">
        <title>Desulfogranum mesoprofundum gen. nov., sp. nov., a novel mesophilic, sulfate-reducing chemolithoautotroph isolated from a deep-sea hydrothermal vent chimney in the Suiyo Seamount.</title>
        <authorList>
            <person name="Hashimoto Y."/>
            <person name="Nakagawa S."/>
        </authorList>
    </citation>
    <scope>NUCLEOTIDE SEQUENCE</scope>
    <source>
        <strain evidence="2">KT2</strain>
    </source>
</reference>
<dbReference type="InterPro" id="IPR014030">
    <property type="entry name" value="Ketoacyl_synth_N"/>
</dbReference>
<gene>
    <name evidence="2" type="ORF">DGMP_23720</name>
</gene>
<dbReference type="AlphaFoldDB" id="A0A8D5FNW0"/>
<accession>A0A8D5FNW0</accession>
<evidence type="ECO:0000259" key="1">
    <source>
        <dbReference type="Pfam" id="PF00109"/>
    </source>
</evidence>
<name>A0A8D5FNW0_9BACT</name>
<evidence type="ECO:0000313" key="2">
    <source>
        <dbReference type="EMBL" id="BCL61679.1"/>
    </source>
</evidence>
<keyword evidence="3" id="KW-1185">Reference proteome</keyword>
<dbReference type="KEGG" id="dbk:DGMP_23720"/>
<dbReference type="Proteomes" id="UP000826725">
    <property type="component" value="Chromosome"/>
</dbReference>
<proteinExistence type="predicted"/>
<organism evidence="2 3">
    <name type="scientific">Desulfomarina profundi</name>
    <dbReference type="NCBI Taxonomy" id="2772557"/>
    <lineage>
        <taxon>Bacteria</taxon>
        <taxon>Pseudomonadati</taxon>
        <taxon>Thermodesulfobacteriota</taxon>
        <taxon>Desulfobulbia</taxon>
        <taxon>Desulfobulbales</taxon>
        <taxon>Desulfobulbaceae</taxon>
        <taxon>Desulfomarina</taxon>
    </lineage>
</organism>
<evidence type="ECO:0000313" key="3">
    <source>
        <dbReference type="Proteomes" id="UP000826725"/>
    </source>
</evidence>
<feature type="domain" description="Beta-ketoacyl synthase-like N-terminal" evidence="1">
    <location>
        <begin position="13"/>
        <end position="125"/>
    </location>
</feature>
<dbReference type="RefSeq" id="WP_228854104.1">
    <property type="nucleotide sequence ID" value="NZ_AP024086.1"/>
</dbReference>
<protein>
    <recommendedName>
        <fullName evidence="1">Beta-ketoacyl synthase-like N-terminal domain-containing protein</fullName>
    </recommendedName>
</protein>
<sequence>MKRPDGVDKNWIFSDQADESVSALLGKVPGRWGRMTPLCRLLIVQSAQLLQDRGLLESGHRFSDSGRRVGLIGGTKRGSLHTDLAFVDSMVEGLASPALFGYTLPNIPLAETAVAFGLTGPVFAVFENKIPLKKAELEARRFLESDRTLEFMLACDFDHYHTVDGQEEISVNLTVVERI</sequence>
<dbReference type="EMBL" id="AP024086">
    <property type="protein sequence ID" value="BCL61679.1"/>
    <property type="molecule type" value="Genomic_DNA"/>
</dbReference>
<dbReference type="Pfam" id="PF00109">
    <property type="entry name" value="ketoacyl-synt"/>
    <property type="match status" value="1"/>
</dbReference>